<keyword evidence="3" id="KW-1185">Reference proteome</keyword>
<evidence type="ECO:0000313" key="2">
    <source>
        <dbReference type="EMBL" id="CAI5747314.1"/>
    </source>
</evidence>
<feature type="transmembrane region" description="Helical" evidence="1">
    <location>
        <begin position="34"/>
        <end position="53"/>
    </location>
</feature>
<dbReference type="EMBL" id="CANTFM010002688">
    <property type="protein sequence ID" value="CAI5747314.1"/>
    <property type="molecule type" value="Genomic_DNA"/>
</dbReference>
<dbReference type="AlphaFoldDB" id="A0AAV0VDR5"/>
<comment type="caution">
    <text evidence="2">The sequence shown here is derived from an EMBL/GenBank/DDBJ whole genome shotgun (WGS) entry which is preliminary data.</text>
</comment>
<evidence type="ECO:0000313" key="3">
    <source>
        <dbReference type="Proteomes" id="UP001162029"/>
    </source>
</evidence>
<sequence length="253" mass="28330">MSSDSPPLAERRTTWLFIHTLLWKNWMLKRRHPVATFMEIALPCIFIFIMSLLKMLEDDVNVPEGWSDDESIPRDGSQGTSYNLFQTAGTLLSGIPGVLPKFTMHETSIWGILLYMGTLSISDGTRMEELSSSDLSNCTIGVTARGLVDSNPNSKYAVPISCASKVVPYKIAIAPDNAFTRGYFMQTMELWYPRIVLQNTSTSPVIPSLMESVKFFDTEKALEEYVSGNDYASSPENPHIYGGIVFNSYPNDR</sequence>
<organism evidence="2 3">
    <name type="scientific">Peronospora destructor</name>
    <dbReference type="NCBI Taxonomy" id="86335"/>
    <lineage>
        <taxon>Eukaryota</taxon>
        <taxon>Sar</taxon>
        <taxon>Stramenopiles</taxon>
        <taxon>Oomycota</taxon>
        <taxon>Peronosporomycetes</taxon>
        <taxon>Peronosporales</taxon>
        <taxon>Peronosporaceae</taxon>
        <taxon>Peronospora</taxon>
    </lineage>
</organism>
<dbReference type="Proteomes" id="UP001162029">
    <property type="component" value="Unassembled WGS sequence"/>
</dbReference>
<keyword evidence="1" id="KW-0812">Transmembrane</keyword>
<accession>A0AAV0VDR5</accession>
<proteinExistence type="predicted"/>
<keyword evidence="1" id="KW-1133">Transmembrane helix</keyword>
<protein>
    <submittedName>
        <fullName evidence="2">Uncharacterized protein</fullName>
    </submittedName>
</protein>
<gene>
    <name evidence="2" type="ORF">PDE001_LOCUS12227</name>
</gene>
<reference evidence="2" key="1">
    <citation type="submission" date="2022-12" db="EMBL/GenBank/DDBJ databases">
        <authorList>
            <person name="Webb A."/>
        </authorList>
    </citation>
    <scope>NUCLEOTIDE SEQUENCE</scope>
    <source>
        <strain evidence="2">Pd1</strain>
    </source>
</reference>
<name>A0AAV0VDR5_9STRA</name>
<evidence type="ECO:0000256" key="1">
    <source>
        <dbReference type="SAM" id="Phobius"/>
    </source>
</evidence>
<keyword evidence="1" id="KW-0472">Membrane</keyword>